<feature type="compositionally biased region" description="Basic and acidic residues" evidence="1">
    <location>
        <begin position="15"/>
        <end position="26"/>
    </location>
</feature>
<keyword evidence="3" id="KW-1185">Reference proteome</keyword>
<protein>
    <submittedName>
        <fullName evidence="2">Uncharacterized protein</fullName>
    </submittedName>
</protein>
<comment type="caution">
    <text evidence="2">The sequence shown here is derived from an EMBL/GenBank/DDBJ whole genome shotgun (WGS) entry which is preliminary data.</text>
</comment>
<dbReference type="Proteomes" id="UP001529510">
    <property type="component" value="Unassembled WGS sequence"/>
</dbReference>
<sequence>NVPDASTAVPLGSKRTREESDDERPSYPKRVKLIEVPQPKTAAASSDGFTYM</sequence>
<feature type="non-terminal residue" evidence="2">
    <location>
        <position position="52"/>
    </location>
</feature>
<gene>
    <name evidence="2" type="ORF">M9458_040454</name>
</gene>
<name>A0ABD0NUE3_CIRMR</name>
<evidence type="ECO:0000313" key="2">
    <source>
        <dbReference type="EMBL" id="KAL0164701.1"/>
    </source>
</evidence>
<organism evidence="2 3">
    <name type="scientific">Cirrhinus mrigala</name>
    <name type="common">Mrigala</name>
    <dbReference type="NCBI Taxonomy" id="683832"/>
    <lineage>
        <taxon>Eukaryota</taxon>
        <taxon>Metazoa</taxon>
        <taxon>Chordata</taxon>
        <taxon>Craniata</taxon>
        <taxon>Vertebrata</taxon>
        <taxon>Euteleostomi</taxon>
        <taxon>Actinopterygii</taxon>
        <taxon>Neopterygii</taxon>
        <taxon>Teleostei</taxon>
        <taxon>Ostariophysi</taxon>
        <taxon>Cypriniformes</taxon>
        <taxon>Cyprinidae</taxon>
        <taxon>Labeoninae</taxon>
        <taxon>Labeonini</taxon>
        <taxon>Cirrhinus</taxon>
    </lineage>
</organism>
<feature type="non-terminal residue" evidence="2">
    <location>
        <position position="1"/>
    </location>
</feature>
<accession>A0ABD0NUE3</accession>
<dbReference type="AlphaFoldDB" id="A0ABD0NUE3"/>
<evidence type="ECO:0000313" key="3">
    <source>
        <dbReference type="Proteomes" id="UP001529510"/>
    </source>
</evidence>
<evidence type="ECO:0000256" key="1">
    <source>
        <dbReference type="SAM" id="MobiDB-lite"/>
    </source>
</evidence>
<proteinExistence type="predicted"/>
<dbReference type="EMBL" id="JAMKFB020000020">
    <property type="protein sequence ID" value="KAL0164701.1"/>
    <property type="molecule type" value="Genomic_DNA"/>
</dbReference>
<feature type="region of interest" description="Disordered" evidence="1">
    <location>
        <begin position="1"/>
        <end position="30"/>
    </location>
</feature>
<reference evidence="2 3" key="1">
    <citation type="submission" date="2024-05" db="EMBL/GenBank/DDBJ databases">
        <title>Genome sequencing and assembly of Indian major carp, Cirrhinus mrigala (Hamilton, 1822).</title>
        <authorList>
            <person name="Mohindra V."/>
            <person name="Chowdhury L.M."/>
            <person name="Lal K."/>
            <person name="Jena J.K."/>
        </authorList>
    </citation>
    <scope>NUCLEOTIDE SEQUENCE [LARGE SCALE GENOMIC DNA]</scope>
    <source>
        <strain evidence="2">CM1030</strain>
        <tissue evidence="2">Blood</tissue>
    </source>
</reference>